<dbReference type="GO" id="GO:0005829">
    <property type="term" value="C:cytosol"/>
    <property type="evidence" value="ECO:0007669"/>
    <property type="project" value="TreeGrafter"/>
</dbReference>
<feature type="region of interest" description="Disordered" evidence="5">
    <location>
        <begin position="1"/>
        <end position="33"/>
    </location>
</feature>
<dbReference type="PANTHER" id="PTHR12681">
    <property type="entry name" value="ZINC FINGER-CONTAINING PROTEIN P48ZNF"/>
    <property type="match status" value="1"/>
</dbReference>
<evidence type="ECO:0000256" key="4">
    <source>
        <dbReference type="PROSITE-ProRule" id="PRU00723"/>
    </source>
</evidence>
<feature type="region of interest" description="Disordered" evidence="5">
    <location>
        <begin position="268"/>
        <end position="318"/>
    </location>
</feature>
<evidence type="ECO:0000256" key="2">
    <source>
        <dbReference type="ARBA" id="ARBA00022771"/>
    </source>
</evidence>
<evidence type="ECO:0000313" key="8">
    <source>
        <dbReference type="Proteomes" id="UP000078561"/>
    </source>
</evidence>
<keyword evidence="8" id="KW-1185">Reference proteome</keyword>
<dbReference type="AlphaFoldDB" id="A0A168M742"/>
<dbReference type="GO" id="GO:0002181">
    <property type="term" value="P:cytoplasmic translation"/>
    <property type="evidence" value="ECO:0007669"/>
    <property type="project" value="TreeGrafter"/>
</dbReference>
<sequence length="355" mass="40638">MPPKKTQKTKAEKAKSAKSLDDKTFGMKNKNKSTKVQKYIQTVKAQAKHNDEATKSTTKRDIAEKKAAEERRKQELQELFQPVQIVQKVPFGTDPKSVLCVNFKNGNCDKGAKCKFSHDVNVGRKVDKKDLYTDSRKEKEEDTMEKWDQEKLEEVVNSKAGKQPPTDIVCKYFLEAIESNKYGWFWECPNGGVSCKYKHALPPGFILKSKNSKVEEKSEISLEEFLESERHKLGANLTPVTLETFNEWKKNRMVKKDAEESAVRKAKETRWKAGRSQGMSGRDLFDFNPSLAENDDDDDEAFDLTTYDRQEVEREKERLEEERIAALMMSGLSVEEGKNNRSVQSTSAAVLEDEK</sequence>
<dbReference type="SUPFAM" id="SSF90229">
    <property type="entry name" value="CCCH zinc finger"/>
    <property type="match status" value="1"/>
</dbReference>
<feature type="compositionally biased region" description="Acidic residues" evidence="5">
    <location>
        <begin position="293"/>
        <end position="302"/>
    </location>
</feature>
<gene>
    <name evidence="7" type="primary">ABSGL_03585.1 scaffold 4609</name>
</gene>
<dbReference type="Pfam" id="PF16543">
    <property type="entry name" value="DFRP_C"/>
    <property type="match status" value="1"/>
</dbReference>
<dbReference type="EMBL" id="LT552047">
    <property type="protein sequence ID" value="SAL98058.1"/>
    <property type="molecule type" value="Genomic_DNA"/>
</dbReference>
<dbReference type="FunCoup" id="A0A168M742">
    <property type="interactions" value="1366"/>
</dbReference>
<dbReference type="InterPro" id="IPR000571">
    <property type="entry name" value="Znf_CCCH"/>
</dbReference>
<dbReference type="GO" id="GO:0003729">
    <property type="term" value="F:mRNA binding"/>
    <property type="evidence" value="ECO:0007669"/>
    <property type="project" value="TreeGrafter"/>
</dbReference>
<protein>
    <recommendedName>
        <fullName evidence="6">C3H1-type domain-containing protein</fullName>
    </recommendedName>
</protein>
<keyword evidence="3 4" id="KW-0862">Zinc</keyword>
<dbReference type="Gene3D" id="6.20.400.10">
    <property type="match status" value="1"/>
</dbReference>
<dbReference type="STRING" id="4829.A0A168M742"/>
<feature type="zinc finger region" description="C3H1-type" evidence="4">
    <location>
        <begin position="164"/>
        <end position="202"/>
    </location>
</feature>
<dbReference type="InParanoid" id="A0A168M742"/>
<feature type="zinc finger region" description="C3H1-type" evidence="4">
    <location>
        <begin position="94"/>
        <end position="121"/>
    </location>
</feature>
<dbReference type="GO" id="GO:0008270">
    <property type="term" value="F:zinc ion binding"/>
    <property type="evidence" value="ECO:0007669"/>
    <property type="project" value="UniProtKB-KW"/>
</dbReference>
<reference evidence="7" key="1">
    <citation type="submission" date="2016-04" db="EMBL/GenBank/DDBJ databases">
        <authorList>
            <person name="Evans L.H."/>
            <person name="Alamgir A."/>
            <person name="Owens N."/>
            <person name="Weber N.D."/>
            <person name="Virtaneva K."/>
            <person name="Barbian K."/>
            <person name="Babar A."/>
            <person name="Rosenke K."/>
        </authorList>
    </citation>
    <scope>NUCLEOTIDE SEQUENCE [LARGE SCALE GENOMIC DNA]</scope>
    <source>
        <strain evidence="7">CBS 101.48</strain>
    </source>
</reference>
<keyword evidence="2 4" id="KW-0863">Zinc-finger</keyword>
<accession>A0A168M742</accession>
<feature type="compositionally biased region" description="Basic and acidic residues" evidence="5">
    <location>
        <begin position="48"/>
        <end position="71"/>
    </location>
</feature>
<feature type="region of interest" description="Disordered" evidence="5">
    <location>
        <begin position="45"/>
        <end position="71"/>
    </location>
</feature>
<feature type="domain" description="C3H1-type" evidence="6">
    <location>
        <begin position="94"/>
        <end position="121"/>
    </location>
</feature>
<evidence type="ECO:0000256" key="5">
    <source>
        <dbReference type="SAM" id="MobiDB-lite"/>
    </source>
</evidence>
<dbReference type="SMART" id="SM00356">
    <property type="entry name" value="ZnF_C3H1"/>
    <property type="match status" value="2"/>
</dbReference>
<dbReference type="Gene3D" id="4.10.1000.10">
    <property type="entry name" value="Zinc finger, CCCH-type"/>
    <property type="match status" value="1"/>
</dbReference>
<feature type="domain" description="C3H1-type" evidence="6">
    <location>
        <begin position="164"/>
        <end position="202"/>
    </location>
</feature>
<dbReference type="InterPro" id="IPR036855">
    <property type="entry name" value="Znf_CCCH_sf"/>
</dbReference>
<name>A0A168M742_ABSGL</name>
<keyword evidence="1 4" id="KW-0479">Metal-binding</keyword>
<dbReference type="PROSITE" id="PS50103">
    <property type="entry name" value="ZF_C3H1"/>
    <property type="match status" value="2"/>
</dbReference>
<evidence type="ECO:0000313" key="7">
    <source>
        <dbReference type="EMBL" id="SAL98058.1"/>
    </source>
</evidence>
<feature type="compositionally biased region" description="Basic and acidic residues" evidence="5">
    <location>
        <begin position="9"/>
        <end position="25"/>
    </location>
</feature>
<evidence type="ECO:0000259" key="6">
    <source>
        <dbReference type="PROSITE" id="PS50103"/>
    </source>
</evidence>
<dbReference type="Pfam" id="PF00642">
    <property type="entry name" value="zf-CCCH"/>
    <property type="match status" value="1"/>
</dbReference>
<evidence type="ECO:0000256" key="3">
    <source>
        <dbReference type="ARBA" id="ARBA00022833"/>
    </source>
</evidence>
<evidence type="ECO:0000256" key="1">
    <source>
        <dbReference type="ARBA" id="ARBA00022723"/>
    </source>
</evidence>
<dbReference type="OrthoDB" id="278280at2759"/>
<proteinExistence type="predicted"/>
<dbReference type="PANTHER" id="PTHR12681:SF0">
    <property type="entry name" value="ZINC FINGER CCCH DOMAIN-CONTAINING PROTEIN 15"/>
    <property type="match status" value="1"/>
</dbReference>
<feature type="region of interest" description="Disordered" evidence="5">
    <location>
        <begin position="332"/>
        <end position="355"/>
    </location>
</feature>
<dbReference type="InterPro" id="IPR032378">
    <property type="entry name" value="ZC3H15/TMA46_C"/>
</dbReference>
<organism evidence="7">
    <name type="scientific">Absidia glauca</name>
    <name type="common">Pin mould</name>
    <dbReference type="NCBI Taxonomy" id="4829"/>
    <lineage>
        <taxon>Eukaryota</taxon>
        <taxon>Fungi</taxon>
        <taxon>Fungi incertae sedis</taxon>
        <taxon>Mucoromycota</taxon>
        <taxon>Mucoromycotina</taxon>
        <taxon>Mucoromycetes</taxon>
        <taxon>Mucorales</taxon>
        <taxon>Cunninghamellaceae</taxon>
        <taxon>Absidia</taxon>
    </lineage>
</organism>
<dbReference type="OMA" id="GREMFYF"/>
<dbReference type="Proteomes" id="UP000078561">
    <property type="component" value="Unassembled WGS sequence"/>
</dbReference>
<feature type="compositionally biased region" description="Basic and acidic residues" evidence="5">
    <location>
        <begin position="306"/>
        <end position="318"/>
    </location>
</feature>